<dbReference type="Gene3D" id="2.70.50.50">
    <property type="entry name" value="chitin-binding protein cbp21"/>
    <property type="match status" value="1"/>
</dbReference>
<dbReference type="AlphaFoldDB" id="A0A0D0TP38"/>
<evidence type="ECO:0000313" key="4">
    <source>
        <dbReference type="EMBL" id="KIR23609.1"/>
    </source>
</evidence>
<evidence type="ECO:0000259" key="3">
    <source>
        <dbReference type="Pfam" id="PF03067"/>
    </source>
</evidence>
<keyword evidence="1 2" id="KW-0732">Signal</keyword>
<gene>
    <name evidence="4" type="ORF">PFLU3_09600</name>
</gene>
<dbReference type="PANTHER" id="PTHR34823:SF1">
    <property type="entry name" value="CHITIN-BINDING TYPE-4 DOMAIN-CONTAINING PROTEIN"/>
    <property type="match status" value="1"/>
</dbReference>
<feature type="signal peptide" evidence="2">
    <location>
        <begin position="1"/>
        <end position="23"/>
    </location>
</feature>
<feature type="chain" id="PRO_5002238213" evidence="2">
    <location>
        <begin position="24"/>
        <end position="239"/>
    </location>
</feature>
<dbReference type="RefSeq" id="WP_080889001.1">
    <property type="nucleotide sequence ID" value="NZ_JXCQ01000006.1"/>
</dbReference>
<dbReference type="Proteomes" id="UP000032210">
    <property type="component" value="Unassembled WGS sequence"/>
</dbReference>
<evidence type="ECO:0000313" key="5">
    <source>
        <dbReference type="Proteomes" id="UP000032210"/>
    </source>
</evidence>
<dbReference type="SUPFAM" id="SSF81296">
    <property type="entry name" value="E set domains"/>
    <property type="match status" value="1"/>
</dbReference>
<evidence type="ECO:0000256" key="1">
    <source>
        <dbReference type="ARBA" id="ARBA00022729"/>
    </source>
</evidence>
<accession>A0A0D0TP38</accession>
<dbReference type="InterPro" id="IPR004302">
    <property type="entry name" value="Cellulose/chitin-bd_N"/>
</dbReference>
<name>A0A0D0TP38_PSEFL</name>
<proteinExistence type="predicted"/>
<organism evidence="4 5">
    <name type="scientific">Pseudomonas fluorescens</name>
    <dbReference type="NCBI Taxonomy" id="294"/>
    <lineage>
        <taxon>Bacteria</taxon>
        <taxon>Pseudomonadati</taxon>
        <taxon>Pseudomonadota</taxon>
        <taxon>Gammaproteobacteria</taxon>
        <taxon>Pseudomonadales</taxon>
        <taxon>Pseudomonadaceae</taxon>
        <taxon>Pseudomonas</taxon>
    </lineage>
</organism>
<dbReference type="InterPro" id="IPR051024">
    <property type="entry name" value="GlcNAc_Chitin_IntDeg"/>
</dbReference>
<sequence>MKCSGIVFSSVLIFSSLCSSVQAAEGSVEKKTPEIRHGTSELPPSRQYHCYIQKDYGNGSDGIENAACKKAYEEAGSENWQRERLFNFWSAYSQNLENSQSPSKPKDLVPDGQLCSAGIADFDSINIISDAWYTTDLEVKEGRIKLRYIASQMHDPSTFRVFLTDQNNLKWDSLKESPEVKVEEVPSKNKLDPGHYYLDVKLPDDYSSGTKSILYIMWKRDERPHETFFSCSDVIIKDL</sequence>
<reference evidence="4 5" key="1">
    <citation type="submission" date="2015-01" db="EMBL/GenBank/DDBJ databases">
        <title>Genome sequence of the beneficial rhizobacterium Pseudomonas fluorescens 2-79.</title>
        <authorList>
            <person name="Thuermer A."/>
            <person name="Daniel R."/>
        </authorList>
    </citation>
    <scope>NUCLEOTIDE SEQUENCE [LARGE SCALE GENOMIC DNA]</scope>
    <source>
        <strain evidence="4 5">2-79</strain>
    </source>
</reference>
<evidence type="ECO:0000256" key="2">
    <source>
        <dbReference type="SAM" id="SignalP"/>
    </source>
</evidence>
<feature type="domain" description="Chitin-binding type-4" evidence="3">
    <location>
        <begin position="37"/>
        <end position="234"/>
    </location>
</feature>
<dbReference type="CDD" id="cd21177">
    <property type="entry name" value="LPMO_AA10"/>
    <property type="match status" value="1"/>
</dbReference>
<dbReference type="Pfam" id="PF03067">
    <property type="entry name" value="LPMO_10"/>
    <property type="match status" value="1"/>
</dbReference>
<dbReference type="PATRIC" id="fig|294.125.peg.987"/>
<comment type="caution">
    <text evidence="4">The sequence shown here is derived from an EMBL/GenBank/DDBJ whole genome shotgun (WGS) entry which is preliminary data.</text>
</comment>
<dbReference type="PANTHER" id="PTHR34823">
    <property type="entry name" value="GLCNAC-BINDING PROTEIN A"/>
    <property type="match status" value="1"/>
</dbReference>
<dbReference type="EMBL" id="JXCQ01000006">
    <property type="protein sequence ID" value="KIR23609.1"/>
    <property type="molecule type" value="Genomic_DNA"/>
</dbReference>
<dbReference type="InterPro" id="IPR014756">
    <property type="entry name" value="Ig_E-set"/>
</dbReference>
<protein>
    <submittedName>
        <fullName evidence="4">Chitin binding domain protein</fullName>
    </submittedName>
</protein>